<dbReference type="STRING" id="318479.A0A158Q6K8"/>
<evidence type="ECO:0000313" key="8">
    <source>
        <dbReference type="WBParaSite" id="DME_0001035301-mRNA-1"/>
    </source>
</evidence>
<dbReference type="WBParaSite" id="DME_0001035301-mRNA-1">
    <property type="protein sequence ID" value="DME_0001035301-mRNA-1"/>
    <property type="gene ID" value="DME_0001035301"/>
</dbReference>
<dbReference type="EMBL" id="UYYG01001265">
    <property type="protein sequence ID" value="VDN60909.1"/>
    <property type="molecule type" value="Genomic_DNA"/>
</dbReference>
<dbReference type="PANTHER" id="PTHR12972">
    <property type="entry name" value="DOWNSTREAM NEIGHBOR OF SON"/>
    <property type="match status" value="1"/>
</dbReference>
<evidence type="ECO:0000313" key="5">
    <source>
        <dbReference type="EMBL" id="VDN60909.1"/>
    </source>
</evidence>
<protein>
    <submittedName>
        <fullName evidence="8">Protein downstream neighbor of Son</fullName>
    </submittedName>
</protein>
<gene>
    <name evidence="5" type="ORF">DME_LOCUS10882</name>
</gene>
<dbReference type="Proteomes" id="UP000038040">
    <property type="component" value="Unplaced"/>
</dbReference>
<evidence type="ECO:0000256" key="2">
    <source>
        <dbReference type="ARBA" id="ARBA00022473"/>
    </source>
</evidence>
<evidence type="ECO:0000256" key="3">
    <source>
        <dbReference type="ARBA" id="ARBA00023242"/>
    </source>
</evidence>
<name>A0A158Q6K8_DRAME</name>
<accession>A0A158Q6K8</accession>
<keyword evidence="2" id="KW-0217">Developmental protein</keyword>
<dbReference type="AlphaFoldDB" id="A0A158Q6K8"/>
<proteinExistence type="inferred from homology"/>
<sequence length="636" mass="72394">MATKKSTTNNSWKTPMQRFRQRLKYGELSMDSFEETSSSPSFLSRTLSETSNSLLYENSTTKECKRFNPFKNIVIVTKLLFEFELQRGIHLKVFKRIRSHKNKENDNPEGSVEILSENALHGFPQVSIFSDIENIVSTKDNQKSLQGPTDFSSINHMLCNDNATQSKIENEDNILNQPLDLYSDERLGTKIHVKSNIPFPWMPSNLPGRYPVRTRGSDLDLATRCLFKTVYKTTEGFNDTFADSSSIFPLLASTMYWQFPELPWLKTFPCLEKNRKYSAEDFSSKQLPSKHLDALNIHWCEALDHLYNSWRKHLRHSFYICCSTLTVLFTWLGKNHLRNSPGHRVVIFPSSSTLQQCLNNEDIAFDLVERKRTHLPECSPVHFIIGDEKDSAVTGVICSQPFVSSKNAFCDHESTNKTQSLDDENDSSDEKMSSMLDDAWLMKIGVSPSSAEKIKRRPAIFDYWVFRTSSSLNSMSHSTENLNISDRHSQSAAFLSGEHFTSDRKNQSTIFICDAMNIQALFNLIMERKICTSSQAGLPPTLLSSQPFLFSALKTLSKTSFIQKNGDKNLSILTLKNGPVMPHMLPLLNDYLKSCKSLKKDGNKITVEIIGRDAYPSTSCLRNSENSDFSSFQVFS</sequence>
<reference evidence="5 7" key="2">
    <citation type="submission" date="2018-11" db="EMBL/GenBank/DDBJ databases">
        <authorList>
            <consortium name="Pathogen Informatics"/>
        </authorList>
    </citation>
    <scope>NUCLEOTIDE SEQUENCE [LARGE SCALE GENOMIC DNA]</scope>
</reference>
<keyword evidence="7" id="KW-1185">Reference proteome</keyword>
<dbReference type="Proteomes" id="UP000274756">
    <property type="component" value="Unassembled WGS sequence"/>
</dbReference>
<evidence type="ECO:0000313" key="6">
    <source>
        <dbReference type="Proteomes" id="UP000038040"/>
    </source>
</evidence>
<keyword evidence="3" id="KW-0539">Nucleus</keyword>
<evidence type="ECO:0000256" key="1">
    <source>
        <dbReference type="ARBA" id="ARBA00004123"/>
    </source>
</evidence>
<dbReference type="InterPro" id="IPR024861">
    <property type="entry name" value="Donson"/>
</dbReference>
<dbReference type="OrthoDB" id="534063at2759"/>
<organism evidence="6 8">
    <name type="scientific">Dracunculus medinensis</name>
    <name type="common">Guinea worm</name>
    <dbReference type="NCBI Taxonomy" id="318479"/>
    <lineage>
        <taxon>Eukaryota</taxon>
        <taxon>Metazoa</taxon>
        <taxon>Ecdysozoa</taxon>
        <taxon>Nematoda</taxon>
        <taxon>Chromadorea</taxon>
        <taxon>Rhabditida</taxon>
        <taxon>Spirurina</taxon>
        <taxon>Dracunculoidea</taxon>
        <taxon>Dracunculidae</taxon>
        <taxon>Dracunculus</taxon>
    </lineage>
</organism>
<dbReference type="GO" id="GO:0033260">
    <property type="term" value="P:nuclear DNA replication"/>
    <property type="evidence" value="ECO:0007669"/>
    <property type="project" value="TreeGrafter"/>
</dbReference>
<reference evidence="8" key="1">
    <citation type="submission" date="2016-04" db="UniProtKB">
        <authorList>
            <consortium name="WormBaseParasite"/>
        </authorList>
    </citation>
    <scope>IDENTIFICATION</scope>
</reference>
<evidence type="ECO:0000313" key="7">
    <source>
        <dbReference type="Proteomes" id="UP000274756"/>
    </source>
</evidence>
<comment type="subcellular location">
    <subcellularLocation>
        <location evidence="1">Nucleus</location>
    </subcellularLocation>
</comment>
<evidence type="ECO:0000256" key="4">
    <source>
        <dbReference type="ARBA" id="ARBA00025806"/>
    </source>
</evidence>
<comment type="similarity">
    <text evidence="4">Belongs to the DONSON family.</text>
</comment>
<dbReference type="GO" id="GO:0005634">
    <property type="term" value="C:nucleus"/>
    <property type="evidence" value="ECO:0007669"/>
    <property type="project" value="UniProtKB-SubCell"/>
</dbReference>
<dbReference type="PANTHER" id="PTHR12972:SF0">
    <property type="entry name" value="PROTEIN DOWNSTREAM NEIGHBOR OF SON"/>
    <property type="match status" value="1"/>
</dbReference>